<evidence type="ECO:0000256" key="1">
    <source>
        <dbReference type="ARBA" id="ARBA00022729"/>
    </source>
</evidence>
<dbReference type="SUPFAM" id="SSF53474">
    <property type="entry name" value="alpha/beta-Hydrolases"/>
    <property type="match status" value="1"/>
</dbReference>
<dbReference type="RefSeq" id="WP_290204868.1">
    <property type="nucleotide sequence ID" value="NZ_JASDDK010000001.1"/>
</dbReference>
<evidence type="ECO:0000313" key="3">
    <source>
        <dbReference type="EMBL" id="MDN3491123.1"/>
    </source>
</evidence>
<dbReference type="EMBL" id="JASDDK010000001">
    <property type="protein sequence ID" value="MDN3491123.1"/>
    <property type="molecule type" value="Genomic_DNA"/>
</dbReference>
<keyword evidence="4" id="KW-1185">Reference proteome</keyword>
<dbReference type="InterPro" id="IPR003140">
    <property type="entry name" value="PLipase/COase/thioEstase"/>
</dbReference>
<gene>
    <name evidence="3" type="ORF">QMA06_00210</name>
</gene>
<dbReference type="InterPro" id="IPR050955">
    <property type="entry name" value="Plant_Biomass_Hydrol_Est"/>
</dbReference>
<keyword evidence="1" id="KW-0732">Signal</keyword>
<organism evidence="3 4">
    <name type="scientific">Winogradskyella bathintestinalis</name>
    <dbReference type="NCBI Taxonomy" id="3035208"/>
    <lineage>
        <taxon>Bacteria</taxon>
        <taxon>Pseudomonadati</taxon>
        <taxon>Bacteroidota</taxon>
        <taxon>Flavobacteriia</taxon>
        <taxon>Flavobacteriales</taxon>
        <taxon>Flavobacteriaceae</taxon>
        <taxon>Winogradskyella</taxon>
    </lineage>
</organism>
<dbReference type="PANTHER" id="PTHR43037">
    <property type="entry name" value="UNNAMED PRODUCT-RELATED"/>
    <property type="match status" value="1"/>
</dbReference>
<dbReference type="PANTHER" id="PTHR43037:SF1">
    <property type="entry name" value="BLL1128 PROTEIN"/>
    <property type="match status" value="1"/>
</dbReference>
<protein>
    <submittedName>
        <fullName evidence="3">Prolyl oligopeptidase family serine peptidase</fullName>
    </submittedName>
</protein>
<name>A0ABT7ZQV4_9FLAO</name>
<dbReference type="Proteomes" id="UP001231197">
    <property type="component" value="Unassembled WGS sequence"/>
</dbReference>
<comment type="caution">
    <text evidence="3">The sequence shown here is derived from an EMBL/GenBank/DDBJ whole genome shotgun (WGS) entry which is preliminary data.</text>
</comment>
<dbReference type="InterPro" id="IPR029058">
    <property type="entry name" value="AB_hydrolase_fold"/>
</dbReference>
<proteinExistence type="predicted"/>
<reference evidence="3 4" key="1">
    <citation type="journal article" date="2023" name="Int. J. Syst. Evol. Microbiol.">
        <title>Winogradskyella bathintestinalis sp. nov., isolated from the intestine of the deep-sea loosejaw dragonfish, Malacosteus niger.</title>
        <authorList>
            <person name="Uniacke-Lowe S."/>
            <person name="Johnson C.N."/>
            <person name="Stanton C."/>
            <person name="Hill C."/>
            <person name="Ross P."/>
        </authorList>
    </citation>
    <scope>NUCLEOTIDE SEQUENCE [LARGE SCALE GENOMIC DNA]</scope>
    <source>
        <strain evidence="3 4">APC 3343</strain>
    </source>
</reference>
<evidence type="ECO:0000313" key="4">
    <source>
        <dbReference type="Proteomes" id="UP001231197"/>
    </source>
</evidence>
<sequence length="269" mass="30518">MTINLRDIHSVIGLLFLISSINLTAQEKDYFSEERYIQNGDTLRYRMLLPKNFDKTKEYPLVLFLHGAGERGNDNKKQLVHGSHLFLNDQNRDSLPSIVIFPQCSQNDYWSKLDADRSTKPITFNYKYDEPPTTALALVMGLMDNIIIKPYVKRDRVYVMGLSMGGMGTFEILHRKPKMFAAAIPICGGGDPDSVTNYAKEIPLWIFHGAKDDVVDPKLSLQMTSAIIAAGGFPKLTLYDFANHNSWDTAFAEPELLTWLFSKSKQNDE</sequence>
<dbReference type="Pfam" id="PF02230">
    <property type="entry name" value="Abhydrolase_2"/>
    <property type="match status" value="1"/>
</dbReference>
<accession>A0ABT7ZQV4</accession>
<dbReference type="Gene3D" id="3.40.50.1820">
    <property type="entry name" value="alpha/beta hydrolase"/>
    <property type="match status" value="1"/>
</dbReference>
<evidence type="ECO:0000259" key="2">
    <source>
        <dbReference type="Pfam" id="PF02230"/>
    </source>
</evidence>
<feature type="domain" description="Phospholipase/carboxylesterase/thioesterase" evidence="2">
    <location>
        <begin position="55"/>
        <end position="251"/>
    </location>
</feature>